<dbReference type="InterPro" id="IPR016155">
    <property type="entry name" value="Mopterin_synth/thiamin_S_b"/>
</dbReference>
<reference evidence="1 2" key="1">
    <citation type="submission" date="2009-01" db="EMBL/GenBank/DDBJ databases">
        <authorList>
            <person name="Fulton L."/>
            <person name="Clifton S."/>
            <person name="Fulton B."/>
            <person name="Xu J."/>
            <person name="Minx P."/>
            <person name="Pepin K.H."/>
            <person name="Johnson M."/>
            <person name="Bhonagiri V."/>
            <person name="Nash W.E."/>
            <person name="Mardis E.R."/>
            <person name="Wilson R.K."/>
        </authorList>
    </citation>
    <scope>NUCLEOTIDE SEQUENCE [LARGE SCALE GENOMIC DNA]</scope>
    <source>
        <strain evidence="1 2">DSM 5476</strain>
    </source>
</reference>
<proteinExistence type="predicted"/>
<comment type="caution">
    <text evidence="1">The sequence shown here is derived from an EMBL/GenBank/DDBJ whole genome shotgun (WGS) entry which is preliminary data.</text>
</comment>
<dbReference type="Proteomes" id="UP000003340">
    <property type="component" value="Unassembled WGS sequence"/>
</dbReference>
<dbReference type="eggNOG" id="COG2104">
    <property type="taxonomic scope" value="Bacteria"/>
</dbReference>
<dbReference type="STRING" id="537013.CLOSTMETH_03755"/>
<dbReference type="InterPro" id="IPR003749">
    <property type="entry name" value="ThiS/MoaD-like"/>
</dbReference>
<evidence type="ECO:0000313" key="2">
    <source>
        <dbReference type="Proteomes" id="UP000003340"/>
    </source>
</evidence>
<dbReference type="HOGENOM" id="CLU_174611_3_4_9"/>
<dbReference type="SUPFAM" id="SSF54285">
    <property type="entry name" value="MoaD/ThiS"/>
    <property type="match status" value="1"/>
</dbReference>
<organism evidence="1 2">
    <name type="scientific">[Clostridium] methylpentosum DSM 5476</name>
    <dbReference type="NCBI Taxonomy" id="537013"/>
    <lineage>
        <taxon>Bacteria</taxon>
        <taxon>Bacillati</taxon>
        <taxon>Bacillota</taxon>
        <taxon>Clostridia</taxon>
        <taxon>Eubacteriales</taxon>
        <taxon>Oscillospiraceae</taxon>
        <taxon>Oscillospiraceae incertae sedis</taxon>
    </lineage>
</organism>
<accession>C0EIR0</accession>
<dbReference type="PANTHER" id="PTHR34472">
    <property type="entry name" value="SULFUR CARRIER PROTEIN THIS"/>
    <property type="match status" value="1"/>
</dbReference>
<protein>
    <submittedName>
        <fullName evidence="1">Thiamine biosynthesis protein ThiS</fullName>
    </submittedName>
</protein>
<dbReference type="PANTHER" id="PTHR34472:SF1">
    <property type="entry name" value="SULFUR CARRIER PROTEIN THIS"/>
    <property type="match status" value="1"/>
</dbReference>
<gene>
    <name evidence="1" type="primary">thiS</name>
    <name evidence="1" type="ORF">CLOSTMETH_03755</name>
</gene>
<dbReference type="NCBIfam" id="TIGR01683">
    <property type="entry name" value="thiS"/>
    <property type="match status" value="1"/>
</dbReference>
<dbReference type="InterPro" id="IPR012675">
    <property type="entry name" value="Beta-grasp_dom_sf"/>
</dbReference>
<dbReference type="AlphaFoldDB" id="C0EIR0"/>
<dbReference type="InterPro" id="IPR010035">
    <property type="entry name" value="Thi_S"/>
</dbReference>
<dbReference type="EMBL" id="ACEC01000129">
    <property type="protein sequence ID" value="EEG28647.1"/>
    <property type="molecule type" value="Genomic_DNA"/>
</dbReference>
<keyword evidence="2" id="KW-1185">Reference proteome</keyword>
<reference evidence="1 2" key="2">
    <citation type="submission" date="2009-02" db="EMBL/GenBank/DDBJ databases">
        <title>Draft genome sequence of Clostridium methylpentosum (DSM 5476).</title>
        <authorList>
            <person name="Sudarsanam P."/>
            <person name="Ley R."/>
            <person name="Guruge J."/>
            <person name="Turnbaugh P.J."/>
            <person name="Mahowald M."/>
            <person name="Liep D."/>
            <person name="Gordon J."/>
        </authorList>
    </citation>
    <scope>NUCLEOTIDE SEQUENCE [LARGE SCALE GENOMIC DNA]</scope>
    <source>
        <strain evidence="1 2">DSM 5476</strain>
    </source>
</reference>
<sequence>MKVNGISQNLSERVTLRCFLERNGYDCIRVAVERNGEIVPRGSFGDILLDDSDTIEIVRFVGGG</sequence>
<name>C0EIR0_9FIRM</name>
<dbReference type="Pfam" id="PF02597">
    <property type="entry name" value="ThiS"/>
    <property type="match status" value="1"/>
</dbReference>
<dbReference type="Gene3D" id="3.10.20.30">
    <property type="match status" value="1"/>
</dbReference>
<evidence type="ECO:0000313" key="1">
    <source>
        <dbReference type="EMBL" id="EEG28647.1"/>
    </source>
</evidence>
<dbReference type="CDD" id="cd00565">
    <property type="entry name" value="Ubl_ThiS"/>
    <property type="match status" value="1"/>
</dbReference>